<dbReference type="InterPro" id="IPR003833">
    <property type="entry name" value="CT_C_D"/>
</dbReference>
<dbReference type="Gene3D" id="2.40.100.10">
    <property type="entry name" value="Cyclophilin-like"/>
    <property type="match status" value="1"/>
</dbReference>
<dbReference type="Gene3D" id="3.30.1360.40">
    <property type="match status" value="1"/>
</dbReference>
<keyword evidence="3" id="KW-0067">ATP-binding</keyword>
<proteinExistence type="predicted"/>
<evidence type="ECO:0000313" key="7">
    <source>
        <dbReference type="Proteomes" id="UP001144036"/>
    </source>
</evidence>
<evidence type="ECO:0000256" key="2">
    <source>
        <dbReference type="ARBA" id="ARBA00022801"/>
    </source>
</evidence>
<gene>
    <name evidence="6" type="ORF">OUY22_03500</name>
</gene>
<keyword evidence="2 6" id="KW-0378">Hydrolase</keyword>
<dbReference type="GO" id="GO:0016787">
    <property type="term" value="F:hydrolase activity"/>
    <property type="evidence" value="ECO:0007669"/>
    <property type="project" value="UniProtKB-KW"/>
</dbReference>
<reference evidence="6" key="1">
    <citation type="submission" date="2022-11" db="EMBL/GenBank/DDBJ databases">
        <title>Nonomuraea corallina sp. nov., a new species of the genus Nonomuraea isolated from sea side sediment in Thai sea.</title>
        <authorList>
            <person name="Ngamcharungchit C."/>
            <person name="Matsumoto A."/>
            <person name="Suriyachadkun C."/>
            <person name="Panbangred W."/>
            <person name="Inahashi Y."/>
            <person name="Intra B."/>
        </authorList>
    </citation>
    <scope>NUCLEOTIDE SEQUENCE</scope>
    <source>
        <strain evidence="6">MCN248</strain>
    </source>
</reference>
<keyword evidence="1" id="KW-0547">Nucleotide-binding</keyword>
<dbReference type="SUPFAM" id="SSF50891">
    <property type="entry name" value="Cyclophilin-like"/>
    <property type="match status" value="1"/>
</dbReference>
<keyword evidence="7" id="KW-1185">Reference proteome</keyword>
<dbReference type="PANTHER" id="PTHR34698">
    <property type="entry name" value="5-OXOPROLINASE SUBUNIT B"/>
    <property type="match status" value="1"/>
</dbReference>
<protein>
    <submittedName>
        <fullName evidence="6">Allophanate hydrolase subunit 1</fullName>
    </submittedName>
</protein>
<organism evidence="6 7">
    <name type="scientific">Nonomuraea corallina</name>
    <dbReference type="NCBI Taxonomy" id="2989783"/>
    <lineage>
        <taxon>Bacteria</taxon>
        <taxon>Bacillati</taxon>
        <taxon>Actinomycetota</taxon>
        <taxon>Actinomycetes</taxon>
        <taxon>Streptosporangiales</taxon>
        <taxon>Streptosporangiaceae</taxon>
        <taxon>Nonomuraea</taxon>
    </lineage>
</organism>
<accession>A0ABT4S5J2</accession>
<evidence type="ECO:0000259" key="5">
    <source>
        <dbReference type="SMART" id="SM00796"/>
    </source>
</evidence>
<dbReference type="Proteomes" id="UP001144036">
    <property type="component" value="Unassembled WGS sequence"/>
</dbReference>
<dbReference type="InterPro" id="IPR029000">
    <property type="entry name" value="Cyclophilin-like_dom_sf"/>
</dbReference>
<evidence type="ECO:0000313" key="6">
    <source>
        <dbReference type="EMBL" id="MDA0632468.1"/>
    </source>
</evidence>
<feature type="domain" description="Carboxyltransferase" evidence="5">
    <location>
        <begin position="2"/>
        <end position="241"/>
    </location>
</feature>
<dbReference type="RefSeq" id="WP_270153237.1">
    <property type="nucleotide sequence ID" value="NZ_JAPNNL010000007.1"/>
</dbReference>
<dbReference type="SMART" id="SM00796">
    <property type="entry name" value="AHS1"/>
    <property type="match status" value="1"/>
</dbReference>
<comment type="caution">
    <text evidence="6">The sequence shown here is derived from an EMBL/GenBank/DDBJ whole genome shotgun (WGS) entry which is preliminary data.</text>
</comment>
<dbReference type="SUPFAM" id="SSF160467">
    <property type="entry name" value="PH0987 N-terminal domain-like"/>
    <property type="match status" value="1"/>
</dbReference>
<evidence type="ECO:0000256" key="1">
    <source>
        <dbReference type="ARBA" id="ARBA00022741"/>
    </source>
</evidence>
<feature type="region of interest" description="Disordered" evidence="4">
    <location>
        <begin position="70"/>
        <end position="124"/>
    </location>
</feature>
<dbReference type="Pfam" id="PF02682">
    <property type="entry name" value="CT_C_D"/>
    <property type="match status" value="1"/>
</dbReference>
<evidence type="ECO:0000256" key="4">
    <source>
        <dbReference type="SAM" id="MobiDB-lite"/>
    </source>
</evidence>
<dbReference type="EMBL" id="JAPNNL010000007">
    <property type="protein sequence ID" value="MDA0632468.1"/>
    <property type="molecule type" value="Genomic_DNA"/>
</dbReference>
<evidence type="ECO:0000256" key="3">
    <source>
        <dbReference type="ARBA" id="ARBA00022840"/>
    </source>
</evidence>
<feature type="compositionally biased region" description="Gly residues" evidence="4">
    <location>
        <begin position="74"/>
        <end position="108"/>
    </location>
</feature>
<sequence length="252" mass="25807">MIRRAGEHGLLVETGALEVSHRLDAALRDERPPEVLEVVPGPETVLVVAPGADQARLRELLERLAARCRDAPPGGHGESGGGAGLPYEGGPGESGGGSGLTYEGGPGAGSYKPGESGGGSGSTYEGAGRVTVPVTYDGADLESVAEAAGISVDEVVARHTGRELVVGWLGFAPGFAYLIGLDPVLHMPRLATPRTSVPAGSVAIAGPYSAVYPTASPGGWRLLGRTDARVWDVSAEPPTPFRPGTRVRFEVA</sequence>
<name>A0ABT4S5J2_9ACTN</name>
<dbReference type="PANTHER" id="PTHR34698:SF2">
    <property type="entry name" value="5-OXOPROLINASE SUBUNIT B"/>
    <property type="match status" value="1"/>
</dbReference>
<dbReference type="InterPro" id="IPR010016">
    <property type="entry name" value="PxpB"/>
</dbReference>